<evidence type="ECO:0000256" key="4">
    <source>
        <dbReference type="ARBA" id="ARBA00022490"/>
    </source>
</evidence>
<name>A0A8S0Y2E8_9FIRM</name>
<reference evidence="11" key="2">
    <citation type="submission" date="2020-01" db="EMBL/GenBank/DDBJ databases">
        <authorList>
            <person name="Hornung B."/>
        </authorList>
    </citation>
    <scope>NUCLEOTIDE SEQUENCE</scope>
    <source>
        <strain evidence="11">PacBioINE</strain>
    </source>
</reference>
<dbReference type="InterPro" id="IPR027417">
    <property type="entry name" value="P-loop_NTPase"/>
</dbReference>
<evidence type="ECO:0000313" key="12">
    <source>
        <dbReference type="EMBL" id="CEJ06176.1"/>
    </source>
</evidence>
<dbReference type="SUPFAM" id="SSF52540">
    <property type="entry name" value="P-loop containing nucleoside triphosphate hydrolases"/>
    <property type="match status" value="1"/>
</dbReference>
<evidence type="ECO:0000256" key="7">
    <source>
        <dbReference type="ARBA" id="ARBA00022741"/>
    </source>
</evidence>
<accession>A0A8S0Y2E8</accession>
<dbReference type="Gene3D" id="3.40.50.300">
    <property type="entry name" value="P-loop containing nucleotide triphosphate hydrolases"/>
    <property type="match status" value="2"/>
</dbReference>
<dbReference type="PANTHER" id="PTHR33540:SF2">
    <property type="entry name" value="TRNA THREONYLCARBAMOYLADENOSINE BIOSYNTHESIS PROTEIN TSAE"/>
    <property type="match status" value="1"/>
</dbReference>
<keyword evidence="12" id="KW-0378">Hydrolase</keyword>
<dbReference type="EMBL" id="LR746496">
    <property type="protein sequence ID" value="CAA7600715.1"/>
    <property type="molecule type" value="Genomic_DNA"/>
</dbReference>
<organism evidence="11">
    <name type="scientific">Acididesulfobacillus acetoxydans</name>
    <dbReference type="NCBI Taxonomy" id="1561005"/>
    <lineage>
        <taxon>Bacteria</taxon>
        <taxon>Bacillati</taxon>
        <taxon>Bacillota</taxon>
        <taxon>Clostridia</taxon>
        <taxon>Eubacteriales</taxon>
        <taxon>Peptococcaceae</taxon>
        <taxon>Acididesulfobacillus</taxon>
    </lineage>
</organism>
<dbReference type="Pfam" id="PF02367">
    <property type="entry name" value="TsaE"/>
    <property type="match status" value="2"/>
</dbReference>
<dbReference type="RefSeq" id="WP_306425016.1">
    <property type="nucleotide sequence ID" value="NZ_CDGJ01000017.1"/>
</dbReference>
<comment type="subcellular location">
    <subcellularLocation>
        <location evidence="1">Cytoplasm</location>
    </subcellularLocation>
</comment>
<evidence type="ECO:0000313" key="11">
    <source>
        <dbReference type="EMBL" id="CAA7600715.1"/>
    </source>
</evidence>
<evidence type="ECO:0000256" key="6">
    <source>
        <dbReference type="ARBA" id="ARBA00022723"/>
    </source>
</evidence>
<evidence type="ECO:0000256" key="1">
    <source>
        <dbReference type="ARBA" id="ARBA00004496"/>
    </source>
</evidence>
<keyword evidence="8" id="KW-0067">ATP-binding</keyword>
<comment type="similarity">
    <text evidence="2">Belongs to the TsaE family.</text>
</comment>
<evidence type="ECO:0000256" key="5">
    <source>
        <dbReference type="ARBA" id="ARBA00022694"/>
    </source>
</evidence>
<dbReference type="KEGG" id="aacx:DEACI_1368"/>
<keyword evidence="6" id="KW-0479">Metal-binding</keyword>
<evidence type="ECO:0000256" key="10">
    <source>
        <dbReference type="ARBA" id="ARBA00032441"/>
    </source>
</evidence>
<proteinExistence type="inferred from homology"/>
<keyword evidence="4" id="KW-0963">Cytoplasm</keyword>
<dbReference type="GO" id="GO:0002949">
    <property type="term" value="P:tRNA threonylcarbamoyladenosine modification"/>
    <property type="evidence" value="ECO:0007669"/>
    <property type="project" value="InterPro"/>
</dbReference>
<protein>
    <recommendedName>
        <fullName evidence="3">tRNA threonylcarbamoyladenosine biosynthesis protein TsaE</fullName>
    </recommendedName>
    <alternativeName>
        <fullName evidence="10">t(6)A37 threonylcarbamoyladenosine biosynthesis protein TsaE</fullName>
    </alternativeName>
</protein>
<dbReference type="PANTHER" id="PTHR33540">
    <property type="entry name" value="TRNA THREONYLCARBAMOYLADENOSINE BIOSYNTHESIS PROTEIN TSAE"/>
    <property type="match status" value="1"/>
</dbReference>
<dbReference type="EMBL" id="CDGJ01000017">
    <property type="protein sequence ID" value="CEJ06176.1"/>
    <property type="molecule type" value="Genomic_DNA"/>
</dbReference>
<dbReference type="InterPro" id="IPR003442">
    <property type="entry name" value="T6A_TsaE"/>
</dbReference>
<evidence type="ECO:0000313" key="13">
    <source>
        <dbReference type="Proteomes" id="UP001071230"/>
    </source>
</evidence>
<keyword evidence="5" id="KW-0819">tRNA processing</keyword>
<reference evidence="12" key="1">
    <citation type="submission" date="2014-11" db="EMBL/GenBank/DDBJ databases">
        <authorList>
            <person name="Hornung B.V."/>
        </authorList>
    </citation>
    <scope>NUCLEOTIDE SEQUENCE</scope>
    <source>
        <strain evidence="12">INE</strain>
    </source>
</reference>
<dbReference type="GO" id="GO:0046872">
    <property type="term" value="F:metal ion binding"/>
    <property type="evidence" value="ECO:0007669"/>
    <property type="project" value="UniProtKB-KW"/>
</dbReference>
<evidence type="ECO:0000256" key="2">
    <source>
        <dbReference type="ARBA" id="ARBA00007599"/>
    </source>
</evidence>
<dbReference type="GO" id="GO:0005524">
    <property type="term" value="F:ATP binding"/>
    <property type="evidence" value="ECO:0007669"/>
    <property type="project" value="UniProtKB-KW"/>
</dbReference>
<keyword evidence="9" id="KW-0460">Magnesium</keyword>
<dbReference type="GO" id="GO:0016787">
    <property type="term" value="F:hydrolase activity"/>
    <property type="evidence" value="ECO:0007669"/>
    <property type="project" value="UniProtKB-KW"/>
</dbReference>
<keyword evidence="7" id="KW-0547">Nucleotide-binding</keyword>
<keyword evidence="13" id="KW-1185">Reference proteome</keyword>
<dbReference type="GO" id="GO:0005737">
    <property type="term" value="C:cytoplasm"/>
    <property type="evidence" value="ECO:0007669"/>
    <property type="project" value="UniProtKB-SubCell"/>
</dbReference>
<sequence>MEWHYTSYSPEDTRKLGLALGRVLRGGDVVCLRGGLGAGKTALAQGIGEGLGLEVPVTSPTFTLIQEYNDCIAEDRRKRNRRENEGEDRIEARSELVQLKLNIETSVGEPLPLAEVGVSRLDEDRSENFKVVHMDFYRLTQPQEAEVIGVSDFFQEDILVLIEWPDIIEDILPAERLDIRIEGDGEEPRRFTLSADSEEWVGRWQDLRGGIYEVSGN</sequence>
<dbReference type="Proteomes" id="UP001071230">
    <property type="component" value="Unassembled WGS sequence"/>
</dbReference>
<evidence type="ECO:0000256" key="8">
    <source>
        <dbReference type="ARBA" id="ARBA00022840"/>
    </source>
</evidence>
<gene>
    <name evidence="12" type="ORF">DEACI_0622</name>
    <name evidence="11" type="ORF">DEACI_1368</name>
</gene>
<dbReference type="AlphaFoldDB" id="A0A8S0Y2E8"/>
<evidence type="ECO:0000256" key="9">
    <source>
        <dbReference type="ARBA" id="ARBA00022842"/>
    </source>
</evidence>
<dbReference type="Proteomes" id="UP000836597">
    <property type="component" value="Chromosome"/>
</dbReference>
<evidence type="ECO:0000256" key="3">
    <source>
        <dbReference type="ARBA" id="ARBA00019010"/>
    </source>
</evidence>